<dbReference type="InterPro" id="IPR002634">
    <property type="entry name" value="BolA"/>
</dbReference>
<evidence type="ECO:0000313" key="2">
    <source>
        <dbReference type="EMBL" id="PVU95252.1"/>
    </source>
</evidence>
<evidence type="ECO:0000256" key="1">
    <source>
        <dbReference type="RuleBase" id="RU003860"/>
    </source>
</evidence>
<gene>
    <name evidence="2" type="ORF">BB559_002807</name>
</gene>
<comment type="caution">
    <text evidence="2">The sequence shown here is derived from an EMBL/GenBank/DDBJ whole genome shotgun (WGS) entry which is preliminary data.</text>
</comment>
<dbReference type="Proteomes" id="UP000245699">
    <property type="component" value="Unassembled WGS sequence"/>
</dbReference>
<dbReference type="PANTHER" id="PTHR46230">
    <property type="match status" value="1"/>
</dbReference>
<dbReference type="AlphaFoldDB" id="A0A2T9YSD9"/>
<organism evidence="2 3">
    <name type="scientific">Furculomyces boomerangus</name>
    <dbReference type="NCBI Taxonomy" id="61424"/>
    <lineage>
        <taxon>Eukaryota</taxon>
        <taxon>Fungi</taxon>
        <taxon>Fungi incertae sedis</taxon>
        <taxon>Zoopagomycota</taxon>
        <taxon>Kickxellomycotina</taxon>
        <taxon>Harpellomycetes</taxon>
        <taxon>Harpellales</taxon>
        <taxon>Harpellaceae</taxon>
        <taxon>Furculomyces</taxon>
    </lineage>
</organism>
<protein>
    <recommendedName>
        <fullName evidence="4">BolA protein</fullName>
    </recommendedName>
</protein>
<comment type="similarity">
    <text evidence="1">Belongs to the BolA/IbaG family.</text>
</comment>
<dbReference type="Gene3D" id="3.30.300.90">
    <property type="entry name" value="BolA-like"/>
    <property type="match status" value="1"/>
</dbReference>
<dbReference type="Pfam" id="PF01722">
    <property type="entry name" value="BolA"/>
    <property type="match status" value="1"/>
</dbReference>
<evidence type="ECO:0008006" key="4">
    <source>
        <dbReference type="Google" id="ProtNLM"/>
    </source>
</evidence>
<dbReference type="GO" id="GO:0005759">
    <property type="term" value="C:mitochondrial matrix"/>
    <property type="evidence" value="ECO:0007669"/>
    <property type="project" value="TreeGrafter"/>
</dbReference>
<dbReference type="STRING" id="61424.A0A2T9YSD9"/>
<dbReference type="EMBL" id="MBFT01000194">
    <property type="protein sequence ID" value="PVU95252.1"/>
    <property type="molecule type" value="Genomic_DNA"/>
</dbReference>
<proteinExistence type="inferred from homology"/>
<accession>A0A2T9YSD9</accession>
<dbReference type="GO" id="GO:0044572">
    <property type="term" value="P:[4Fe-4S] cluster assembly"/>
    <property type="evidence" value="ECO:0007669"/>
    <property type="project" value="TreeGrafter"/>
</dbReference>
<reference evidence="2 3" key="1">
    <citation type="journal article" date="2018" name="MBio">
        <title>Comparative Genomics Reveals the Core Gene Toolbox for the Fungus-Insect Symbiosis.</title>
        <authorList>
            <person name="Wang Y."/>
            <person name="Stata M."/>
            <person name="Wang W."/>
            <person name="Stajich J.E."/>
            <person name="White M.M."/>
            <person name="Moncalvo J.M."/>
        </authorList>
    </citation>
    <scope>NUCLEOTIDE SEQUENCE [LARGE SCALE GENOMIC DNA]</scope>
    <source>
        <strain evidence="2 3">AUS-77-4</strain>
    </source>
</reference>
<dbReference type="SUPFAM" id="SSF82657">
    <property type="entry name" value="BolA-like"/>
    <property type="match status" value="1"/>
</dbReference>
<dbReference type="PANTHER" id="PTHR46230:SF7">
    <property type="entry name" value="BOLA-LIKE PROTEIN 1"/>
    <property type="match status" value="1"/>
</dbReference>
<sequence>MNSFKSLARVCFLSPKNNYKNNLLPPKNYSVKSQMQSSNTGPIYSTIQERITQKFNPTILEISNDSHKHRHHAAMKGSSNPETHFSVKIVSDDFKDMRVLERQRLVFSLFKNEMETPGMLHALSLVTRTVEEENRATNK</sequence>
<dbReference type="OrthoDB" id="411584at2759"/>
<keyword evidence="3" id="KW-1185">Reference proteome</keyword>
<dbReference type="InterPro" id="IPR036065">
    <property type="entry name" value="BolA-like_sf"/>
</dbReference>
<evidence type="ECO:0000313" key="3">
    <source>
        <dbReference type="Proteomes" id="UP000245699"/>
    </source>
</evidence>
<name>A0A2T9YSD9_9FUNG</name>